<evidence type="ECO:0000313" key="6">
    <source>
        <dbReference type="Proteomes" id="UP000078540"/>
    </source>
</evidence>
<gene>
    <name evidence="5" type="ORF">ALC53_07097</name>
</gene>
<dbReference type="PANTHER" id="PTHR13387">
    <property type="entry name" value="PROTEIN HGH1 HOMOLOG"/>
    <property type="match status" value="1"/>
</dbReference>
<dbReference type="EMBL" id="KQ976511">
    <property type="protein sequence ID" value="KYM82606.1"/>
    <property type="molecule type" value="Genomic_DNA"/>
</dbReference>
<dbReference type="InterPro" id="IPR007206">
    <property type="entry name" value="Protein_HGH1_C"/>
</dbReference>
<evidence type="ECO:0000259" key="3">
    <source>
        <dbReference type="Pfam" id="PF04063"/>
    </source>
</evidence>
<comment type="similarity">
    <text evidence="1">Belongs to the HGH1 family.</text>
</comment>
<evidence type="ECO:0000259" key="4">
    <source>
        <dbReference type="Pfam" id="PF04064"/>
    </source>
</evidence>
<dbReference type="InterPro" id="IPR016024">
    <property type="entry name" value="ARM-type_fold"/>
</dbReference>
<dbReference type="Pfam" id="PF04063">
    <property type="entry name" value="DUF383"/>
    <property type="match status" value="1"/>
</dbReference>
<evidence type="ECO:0000256" key="1">
    <source>
        <dbReference type="ARBA" id="ARBA00006712"/>
    </source>
</evidence>
<keyword evidence="6" id="KW-1185">Reference proteome</keyword>
<dbReference type="PANTHER" id="PTHR13387:SF9">
    <property type="entry name" value="PROTEIN HGH1 HOMOLOG"/>
    <property type="match status" value="1"/>
</dbReference>
<dbReference type="Proteomes" id="UP000078540">
    <property type="component" value="Unassembled WGS sequence"/>
</dbReference>
<accession>A0A195BDG0</accession>
<sequence>MESLQEISEYLSPNTRFDVKVCALNHVLHSFKMCNTGVTATTDGRELLLKLPEMLIQLVIFVQDSCVAISKCAAQILVNITGDESGTNAMLIISESSNSTESKSDLVTQEPSQNLIKVCLRAIIDKSSIMADLCCMILSNITRPFHLIDRMITLIEQSDYSWDEILSVFTAKQYNTKGDKLHYLGPVFSNLSRSPRIRRYLMDRHRCVIQRILPFTEYSDSLIRRGGIVGTLKNCTFDTENHVWLLSPEVDLLSYLLLPLAGPEEFDDEDMSKLPINLQYLPETKTRETDPDIRQLMLLEALNQLCATKVVREMLRKANTYLILRELHKWEKDKNCLLACENVVDILIKTEKEIGLDNLKEVEVPSAYTQIPASRLIELLMLDALLVLLEIRLFSPAPKTAAISALFFMESAS</sequence>
<evidence type="ECO:0000313" key="5">
    <source>
        <dbReference type="EMBL" id="KYM82606.1"/>
    </source>
</evidence>
<organism evidence="5 6">
    <name type="scientific">Atta colombica</name>
    <dbReference type="NCBI Taxonomy" id="520822"/>
    <lineage>
        <taxon>Eukaryota</taxon>
        <taxon>Metazoa</taxon>
        <taxon>Ecdysozoa</taxon>
        <taxon>Arthropoda</taxon>
        <taxon>Hexapoda</taxon>
        <taxon>Insecta</taxon>
        <taxon>Pterygota</taxon>
        <taxon>Neoptera</taxon>
        <taxon>Endopterygota</taxon>
        <taxon>Hymenoptera</taxon>
        <taxon>Apocrita</taxon>
        <taxon>Aculeata</taxon>
        <taxon>Formicoidea</taxon>
        <taxon>Formicidae</taxon>
        <taxon>Myrmicinae</taxon>
        <taxon>Atta</taxon>
    </lineage>
</organism>
<dbReference type="AlphaFoldDB" id="A0A195BDG0"/>
<reference evidence="5 6" key="1">
    <citation type="submission" date="2015-09" db="EMBL/GenBank/DDBJ databases">
        <title>Atta colombica WGS genome.</title>
        <authorList>
            <person name="Nygaard S."/>
            <person name="Hu H."/>
            <person name="Boomsma J."/>
            <person name="Zhang G."/>
        </authorList>
    </citation>
    <scope>NUCLEOTIDE SEQUENCE [LARGE SCALE GENOMIC DNA]</scope>
    <source>
        <strain evidence="5">Treedump-2</strain>
        <tissue evidence="5">Whole body</tissue>
    </source>
</reference>
<protein>
    <recommendedName>
        <fullName evidence="2">Protein HGH1 homolog</fullName>
    </recommendedName>
</protein>
<proteinExistence type="inferred from homology"/>
<dbReference type="Pfam" id="PF04064">
    <property type="entry name" value="DUF384"/>
    <property type="match status" value="1"/>
</dbReference>
<dbReference type="Gene3D" id="1.25.10.10">
    <property type="entry name" value="Leucine-rich Repeat Variant"/>
    <property type="match status" value="1"/>
</dbReference>
<feature type="domain" description="Protein HGH1 C-terminal" evidence="4">
    <location>
        <begin position="301"/>
        <end position="354"/>
    </location>
</feature>
<feature type="domain" description="Protein HGH1 N-terminal" evidence="3">
    <location>
        <begin position="123"/>
        <end position="295"/>
    </location>
</feature>
<dbReference type="InterPro" id="IPR007205">
    <property type="entry name" value="Protein_HGH1_N"/>
</dbReference>
<dbReference type="STRING" id="520822.A0A195BDG0"/>
<dbReference type="InterPro" id="IPR039717">
    <property type="entry name" value="Hgh1"/>
</dbReference>
<name>A0A195BDG0_9HYME</name>
<dbReference type="SUPFAM" id="SSF48371">
    <property type="entry name" value="ARM repeat"/>
    <property type="match status" value="1"/>
</dbReference>
<evidence type="ECO:0000256" key="2">
    <source>
        <dbReference type="ARBA" id="ARBA00014076"/>
    </source>
</evidence>
<dbReference type="InterPro" id="IPR011989">
    <property type="entry name" value="ARM-like"/>
</dbReference>